<protein>
    <recommendedName>
        <fullName evidence="3">Transposase DDE domain-containing protein</fullName>
    </recommendedName>
</protein>
<name>A0ABQ0BB08_9FIRM</name>
<comment type="caution">
    <text evidence="1">The sequence shown here is derived from an EMBL/GenBank/DDBJ whole genome shotgun (WGS) entry which is preliminary data.</text>
</comment>
<proteinExistence type="predicted"/>
<evidence type="ECO:0008006" key="3">
    <source>
        <dbReference type="Google" id="ProtNLM"/>
    </source>
</evidence>
<keyword evidence="2" id="KW-1185">Reference proteome</keyword>
<reference evidence="1 2" key="1">
    <citation type="submission" date="2024-04" db="EMBL/GenBank/DDBJ databases">
        <title>Defined microbial consortia suppress multidrug-resistant proinflammatory Enterobacteriaceae via ecological control.</title>
        <authorList>
            <person name="Furuichi M."/>
            <person name="Kawaguchi T."/>
            <person name="Pust M."/>
            <person name="Yasuma K."/>
            <person name="Plichta D."/>
            <person name="Hasegawa N."/>
            <person name="Ohya T."/>
            <person name="Bhattarai S."/>
            <person name="Sasajima S."/>
            <person name="Aoto Y."/>
            <person name="Tuganbaev T."/>
            <person name="Yaginuma M."/>
            <person name="Ueda M."/>
            <person name="Okahashi N."/>
            <person name="Amafuji K."/>
            <person name="Kiridooshi Y."/>
            <person name="Sugita K."/>
            <person name="Strazar M."/>
            <person name="Skelly A."/>
            <person name="Suda W."/>
            <person name="Hattori M."/>
            <person name="Nakamoto N."/>
            <person name="Caballero S."/>
            <person name="Norman J."/>
            <person name="Olle B."/>
            <person name="Tanoue T."/>
            <person name="Arita M."/>
            <person name="Bucci V."/>
            <person name="Atarashi K."/>
            <person name="Xavier R."/>
            <person name="Honda K."/>
        </authorList>
    </citation>
    <scope>NUCLEOTIDE SEQUENCE [LARGE SCALE GENOMIC DNA]</scope>
    <source>
        <strain evidence="2">k04-0078-D8-1</strain>
    </source>
</reference>
<dbReference type="Proteomes" id="UP001600943">
    <property type="component" value="Unassembled WGS sequence"/>
</dbReference>
<sequence length="59" mass="7139">MLCSFYQLRSEYLWTIAKKAEKLKAIWLYFGIIKKKRNLLRLFLVNLKANVQKKMQFVA</sequence>
<organism evidence="1 2">
    <name type="scientific">Blautia hominis</name>
    <dbReference type="NCBI Taxonomy" id="2025493"/>
    <lineage>
        <taxon>Bacteria</taxon>
        <taxon>Bacillati</taxon>
        <taxon>Bacillota</taxon>
        <taxon>Clostridia</taxon>
        <taxon>Lachnospirales</taxon>
        <taxon>Lachnospiraceae</taxon>
        <taxon>Blautia</taxon>
    </lineage>
</organism>
<gene>
    <name evidence="1" type="ORF">K040078D81_27590</name>
</gene>
<dbReference type="EMBL" id="BAABYW010000001">
    <property type="protein sequence ID" value="GAA6408642.1"/>
    <property type="molecule type" value="Genomic_DNA"/>
</dbReference>
<evidence type="ECO:0000313" key="1">
    <source>
        <dbReference type="EMBL" id="GAA6408642.1"/>
    </source>
</evidence>
<accession>A0ABQ0BB08</accession>
<evidence type="ECO:0000313" key="2">
    <source>
        <dbReference type="Proteomes" id="UP001600943"/>
    </source>
</evidence>